<dbReference type="PANTHER" id="PTHR43908:SF3">
    <property type="entry name" value="AT29763P-RELATED"/>
    <property type="match status" value="1"/>
</dbReference>
<dbReference type="InterPro" id="IPR004088">
    <property type="entry name" value="KH_dom_type_1"/>
</dbReference>
<evidence type="ECO:0000259" key="2">
    <source>
        <dbReference type="PROSITE" id="PS50076"/>
    </source>
</evidence>
<comment type="caution">
    <text evidence="3">The sequence shown here is derived from an EMBL/GenBank/DDBJ whole genome shotgun (WGS) entry which is preliminary data.</text>
</comment>
<proteinExistence type="predicted"/>
<dbReference type="PROSITE" id="PS50084">
    <property type="entry name" value="KH_TYPE_1"/>
    <property type="match status" value="1"/>
</dbReference>
<dbReference type="SMART" id="SM00271">
    <property type="entry name" value="DnaJ"/>
    <property type="match status" value="1"/>
</dbReference>
<dbReference type="Pfam" id="PF00226">
    <property type="entry name" value="DnaJ"/>
    <property type="match status" value="1"/>
</dbReference>
<dbReference type="GO" id="GO:0003723">
    <property type="term" value="F:RNA binding"/>
    <property type="evidence" value="ECO:0007669"/>
    <property type="project" value="UniProtKB-UniRule"/>
</dbReference>
<organism evidence="3 4">
    <name type="scientific">Chrysophaeum taylorii</name>
    <dbReference type="NCBI Taxonomy" id="2483200"/>
    <lineage>
        <taxon>Eukaryota</taxon>
        <taxon>Sar</taxon>
        <taxon>Stramenopiles</taxon>
        <taxon>Ochrophyta</taxon>
        <taxon>Pelagophyceae</taxon>
        <taxon>Pelagomonadales</taxon>
        <taxon>Pelagomonadaceae</taxon>
        <taxon>Chrysophaeum</taxon>
    </lineage>
</organism>
<keyword evidence="4" id="KW-1185">Reference proteome</keyword>
<evidence type="ECO:0000256" key="1">
    <source>
        <dbReference type="PROSITE-ProRule" id="PRU00117"/>
    </source>
</evidence>
<dbReference type="SUPFAM" id="SSF46565">
    <property type="entry name" value="Chaperone J-domain"/>
    <property type="match status" value="1"/>
</dbReference>
<dbReference type="PROSITE" id="PS50076">
    <property type="entry name" value="DNAJ_2"/>
    <property type="match status" value="1"/>
</dbReference>
<dbReference type="PANTHER" id="PTHR43908">
    <property type="entry name" value="AT29763P-RELATED"/>
    <property type="match status" value="1"/>
</dbReference>
<accession>A0AAD7UB62</accession>
<gene>
    <name evidence="3" type="ORF">CTAYLR_007469</name>
</gene>
<evidence type="ECO:0000313" key="4">
    <source>
        <dbReference type="Proteomes" id="UP001230188"/>
    </source>
</evidence>
<evidence type="ECO:0000313" key="3">
    <source>
        <dbReference type="EMBL" id="KAJ8601682.1"/>
    </source>
</evidence>
<reference evidence="3" key="1">
    <citation type="submission" date="2023-01" db="EMBL/GenBank/DDBJ databases">
        <title>Metagenome sequencing of chrysophaentin producing Chrysophaeum taylorii.</title>
        <authorList>
            <person name="Davison J."/>
            <person name="Bewley C."/>
        </authorList>
    </citation>
    <scope>NUCLEOTIDE SEQUENCE</scope>
    <source>
        <strain evidence="3">NIES-1699</strain>
    </source>
</reference>
<dbReference type="PRINTS" id="PR00625">
    <property type="entry name" value="JDOMAIN"/>
</dbReference>
<feature type="domain" description="J" evidence="2">
    <location>
        <begin position="299"/>
        <end position="363"/>
    </location>
</feature>
<protein>
    <recommendedName>
        <fullName evidence="2">J domain-containing protein</fullName>
    </recommendedName>
</protein>
<keyword evidence="1" id="KW-0694">RNA-binding</keyword>
<dbReference type="GO" id="GO:0005789">
    <property type="term" value="C:endoplasmic reticulum membrane"/>
    <property type="evidence" value="ECO:0007669"/>
    <property type="project" value="TreeGrafter"/>
</dbReference>
<dbReference type="Pfam" id="PF00013">
    <property type="entry name" value="KH_1"/>
    <property type="match status" value="1"/>
</dbReference>
<dbReference type="InterPro" id="IPR001623">
    <property type="entry name" value="DnaJ_domain"/>
</dbReference>
<dbReference type="InterPro" id="IPR051100">
    <property type="entry name" value="DnaJ_subfamily_B/C"/>
</dbReference>
<name>A0AAD7UB62_9STRA</name>
<dbReference type="Gene3D" id="1.10.287.110">
    <property type="entry name" value="DnaJ domain"/>
    <property type="match status" value="1"/>
</dbReference>
<dbReference type="CDD" id="cd06257">
    <property type="entry name" value="DnaJ"/>
    <property type="match status" value="1"/>
</dbReference>
<sequence length="535" mass="59585">MRKAVVKIPEGAAGLFVGRKRRNIRELQQSEGIKFLRVDFEGSLVEVVGTNAGIEKVRRRLDQAGSIAANAACYFPQSVMTVFDVDAAAAVRFKRFSSADYEGLAASAHFDADRTYHGFTTVRDRGVLLGQGLDSLGQMIVGGSTVEHPYVGFDSGDANRFFERVVRDALDVLASGSVVPSLYVKFGKMLLSSVPQAALERAFCAAELRKLPLGTARDSARPQFNGLFCTSRKESLIKRIAASYEHLLTAKEFRINCWRDDDTKKKFNVTFVDRPSSDDDDEDSTAEQAALRQVAQAETYFEILGVGSTPTDREVKVAFRKLALLVHPDKSTHPAGNDAFEVLSAAYEELRTEKKRSRYRLLGPPSKPKTRVDSRSLVPSLKKFRSLERKLAFFEVLRPETQADFRTTLETEASPGNSPVDREMLRAVEDAWEKRTENEPIVCRDGTALKMNSKKYVTSSKFTNGTFELAIEDSKEEWFGKTTAGVAFSLESYAVNDLLDEIKKGRSDDAAVRKLLCHIHLLHREARDIADLIDA</sequence>
<dbReference type="GO" id="GO:0071218">
    <property type="term" value="P:cellular response to misfolded protein"/>
    <property type="evidence" value="ECO:0007669"/>
    <property type="project" value="TreeGrafter"/>
</dbReference>
<dbReference type="Proteomes" id="UP001230188">
    <property type="component" value="Unassembled WGS sequence"/>
</dbReference>
<dbReference type="AlphaFoldDB" id="A0AAD7UB62"/>
<dbReference type="InterPro" id="IPR036869">
    <property type="entry name" value="J_dom_sf"/>
</dbReference>
<dbReference type="EMBL" id="JAQMWT010000408">
    <property type="protein sequence ID" value="KAJ8601682.1"/>
    <property type="molecule type" value="Genomic_DNA"/>
</dbReference>
<dbReference type="CDD" id="cd00105">
    <property type="entry name" value="KH-I"/>
    <property type="match status" value="1"/>
</dbReference>
<dbReference type="GO" id="GO:0030544">
    <property type="term" value="F:Hsp70 protein binding"/>
    <property type="evidence" value="ECO:0007669"/>
    <property type="project" value="TreeGrafter"/>
</dbReference>